<dbReference type="OrthoDB" id="5362512at2759"/>
<gene>
    <name evidence="2" type="ORF">M441DRAFT_149454</name>
</gene>
<dbReference type="InterPro" id="IPR010730">
    <property type="entry name" value="HET"/>
</dbReference>
<feature type="non-terminal residue" evidence="2">
    <location>
        <position position="1"/>
    </location>
</feature>
<feature type="domain" description="Heterokaryon incompatibility" evidence="1">
    <location>
        <begin position="1"/>
        <end position="69"/>
    </location>
</feature>
<evidence type="ECO:0000313" key="3">
    <source>
        <dbReference type="Proteomes" id="UP000240493"/>
    </source>
</evidence>
<keyword evidence="3" id="KW-1185">Reference proteome</keyword>
<dbReference type="AlphaFoldDB" id="A0A2T3YWY3"/>
<accession>A0A2T3YWY3</accession>
<reference evidence="2 3" key="1">
    <citation type="submission" date="2016-07" db="EMBL/GenBank/DDBJ databases">
        <title>Multiple horizontal gene transfer events from other fungi enriched the ability of initially mycotrophic Trichoderma (Ascomycota) to feed on dead plant biomass.</title>
        <authorList>
            <consortium name="DOE Joint Genome Institute"/>
            <person name="Aerts A."/>
            <person name="Atanasova L."/>
            <person name="Chenthamara K."/>
            <person name="Zhang J."/>
            <person name="Grujic M."/>
            <person name="Henrissat B."/>
            <person name="Kuo A."/>
            <person name="Salamov A."/>
            <person name="Lipzen A."/>
            <person name="Labutti K."/>
            <person name="Barry K."/>
            <person name="Miao Y."/>
            <person name="Rahimi M.J."/>
            <person name="Shen Q."/>
            <person name="Grigoriev I.V."/>
            <person name="Kubicek C.P."/>
            <person name="Druzhinina I.S."/>
        </authorList>
    </citation>
    <scope>NUCLEOTIDE SEQUENCE [LARGE SCALE GENOMIC DNA]</scope>
    <source>
        <strain evidence="2 3">CBS 433.97</strain>
    </source>
</reference>
<evidence type="ECO:0000313" key="2">
    <source>
        <dbReference type="EMBL" id="PTB37062.1"/>
    </source>
</evidence>
<name>A0A2T3YWY3_TRIA4</name>
<dbReference type="EMBL" id="KZ679268">
    <property type="protein sequence ID" value="PTB37062.1"/>
    <property type="molecule type" value="Genomic_DNA"/>
</dbReference>
<dbReference type="Pfam" id="PF06985">
    <property type="entry name" value="HET"/>
    <property type="match status" value="1"/>
</dbReference>
<sequence length="84" mass="9195">LPKTFQDTINICEWLGASYFWVDSSSIIQDSKEDQTIPSALMTQIYGNCNLTIAATSATNGSVGCFCDRLNAQVLSISEARIRT</sequence>
<evidence type="ECO:0000259" key="1">
    <source>
        <dbReference type="Pfam" id="PF06985"/>
    </source>
</evidence>
<proteinExistence type="predicted"/>
<dbReference type="PANTHER" id="PTHR33112:SF15">
    <property type="entry name" value="HETEROKARYON INCOMPATIBILITY DOMAIN-CONTAINING PROTEIN"/>
    <property type="match status" value="1"/>
</dbReference>
<protein>
    <recommendedName>
        <fullName evidence="1">Heterokaryon incompatibility domain-containing protein</fullName>
    </recommendedName>
</protein>
<dbReference type="STRING" id="1042311.A0A2T3YWY3"/>
<organism evidence="2 3">
    <name type="scientific">Trichoderma asperellum (strain ATCC 204424 / CBS 433.97 / NBRC 101777)</name>
    <dbReference type="NCBI Taxonomy" id="1042311"/>
    <lineage>
        <taxon>Eukaryota</taxon>
        <taxon>Fungi</taxon>
        <taxon>Dikarya</taxon>
        <taxon>Ascomycota</taxon>
        <taxon>Pezizomycotina</taxon>
        <taxon>Sordariomycetes</taxon>
        <taxon>Hypocreomycetidae</taxon>
        <taxon>Hypocreales</taxon>
        <taxon>Hypocreaceae</taxon>
        <taxon>Trichoderma</taxon>
    </lineage>
</organism>
<dbReference type="PANTHER" id="PTHR33112">
    <property type="entry name" value="DOMAIN PROTEIN, PUTATIVE-RELATED"/>
    <property type="match status" value="1"/>
</dbReference>
<dbReference type="Proteomes" id="UP000240493">
    <property type="component" value="Unassembled WGS sequence"/>
</dbReference>